<dbReference type="InterPro" id="IPR016181">
    <property type="entry name" value="Acyl_CoA_acyltransferase"/>
</dbReference>
<accession>A0A1Y6K5F1</accession>
<dbReference type="SUPFAM" id="SSF55729">
    <property type="entry name" value="Acyl-CoA N-acyltransferases (Nat)"/>
    <property type="match status" value="1"/>
</dbReference>
<organism evidence="2 3">
    <name type="scientific">Candidatus Brevifilum fermentans</name>
    <dbReference type="NCBI Taxonomy" id="1986204"/>
    <lineage>
        <taxon>Bacteria</taxon>
        <taxon>Bacillati</taxon>
        <taxon>Chloroflexota</taxon>
        <taxon>Anaerolineae</taxon>
        <taxon>Anaerolineales</taxon>
        <taxon>Anaerolineaceae</taxon>
        <taxon>Candidatus Brevifilum</taxon>
    </lineage>
</organism>
<dbReference type="OrthoDB" id="147954at2"/>
<reference evidence="3" key="1">
    <citation type="submission" date="2017-05" db="EMBL/GenBank/DDBJ databases">
        <authorList>
            <person name="Kirkegaard R."/>
            <person name="Mcilroy J S."/>
        </authorList>
    </citation>
    <scope>NUCLEOTIDE SEQUENCE [LARGE SCALE GENOMIC DNA]</scope>
</reference>
<name>A0A1Y6K5F1_9CHLR</name>
<evidence type="ECO:0000313" key="3">
    <source>
        <dbReference type="Proteomes" id="UP000195514"/>
    </source>
</evidence>
<protein>
    <submittedName>
        <fullName evidence="2">Putative acetyltransferase</fullName>
        <ecNumber evidence="2">2.3.1.-</ecNumber>
    </submittedName>
</protein>
<gene>
    <name evidence="2" type="ORF">CFX1CAM_1867</name>
</gene>
<evidence type="ECO:0000313" key="2">
    <source>
        <dbReference type="EMBL" id="SMX54932.1"/>
    </source>
</evidence>
<dbReference type="GO" id="GO:0016747">
    <property type="term" value="F:acyltransferase activity, transferring groups other than amino-acyl groups"/>
    <property type="evidence" value="ECO:0007669"/>
    <property type="project" value="InterPro"/>
</dbReference>
<dbReference type="RefSeq" id="WP_087862734.1">
    <property type="nucleotide sequence ID" value="NZ_LT859958.1"/>
</dbReference>
<dbReference type="AlphaFoldDB" id="A0A1Y6K5F1"/>
<dbReference type="InterPro" id="IPR000182">
    <property type="entry name" value="GNAT_dom"/>
</dbReference>
<dbReference type="EC" id="2.3.1.-" evidence="2"/>
<dbReference type="PANTHER" id="PTHR43072">
    <property type="entry name" value="N-ACETYLTRANSFERASE"/>
    <property type="match status" value="1"/>
</dbReference>
<dbReference type="Proteomes" id="UP000195514">
    <property type="component" value="Chromosome I"/>
</dbReference>
<dbReference type="EMBL" id="LT859958">
    <property type="protein sequence ID" value="SMX54932.1"/>
    <property type="molecule type" value="Genomic_DNA"/>
</dbReference>
<keyword evidence="2" id="KW-0012">Acyltransferase</keyword>
<sequence>MESKTIKRLRPFTLADAQEVTHLFNICSRATSGNDEFELESMINDWKTPGFDVEKTVRVLENEQGQIIGYIEVWDSSKPHVNKSVYGLLHPDHWDDDQFRTLLSWAETCARERISLAPDGSRVVMMHYTPNNDLQRKKTLEAYGFSLVRHFYRMEIELGSNPQSPVLPEGIKVTTIDINTELKAALLALDDGFKDHWGHVDRPIDDRLVEWQHYLQTDKNFDPTLWFLAKSEGQIAGVIRCNPRTVEDPQMGWVFQLCVRQPWRHQGLGMALLLTAFAEFYRRGNKRVGLIVDAASPTNATRLYEKAGMHIARQTDTYEFELRPGERLDTA</sequence>
<evidence type="ECO:0000259" key="1">
    <source>
        <dbReference type="PROSITE" id="PS51186"/>
    </source>
</evidence>
<feature type="domain" description="N-acetyltransferase" evidence="1">
    <location>
        <begin position="176"/>
        <end position="329"/>
    </location>
</feature>
<dbReference type="Gene3D" id="3.40.630.30">
    <property type="match status" value="1"/>
</dbReference>
<dbReference type="PROSITE" id="PS51186">
    <property type="entry name" value="GNAT"/>
    <property type="match status" value="1"/>
</dbReference>
<dbReference type="CDD" id="cd04301">
    <property type="entry name" value="NAT_SF"/>
    <property type="match status" value="1"/>
</dbReference>
<proteinExistence type="predicted"/>
<dbReference type="KEGG" id="abat:CFX1CAM_1867"/>
<dbReference type="Pfam" id="PF00583">
    <property type="entry name" value="Acetyltransf_1"/>
    <property type="match status" value="1"/>
</dbReference>
<keyword evidence="3" id="KW-1185">Reference proteome</keyword>
<keyword evidence="2" id="KW-0808">Transferase</keyword>